<dbReference type="Pfam" id="PF22871">
    <property type="entry name" value="AimR"/>
    <property type="match status" value="1"/>
</dbReference>
<dbReference type="Gene3D" id="1.10.260.40">
    <property type="entry name" value="lambda repressor-like DNA-binding domains"/>
    <property type="match status" value="1"/>
</dbReference>
<dbReference type="InterPro" id="IPR010982">
    <property type="entry name" value="Lambda_DNA-bd_dom_sf"/>
</dbReference>
<dbReference type="InterPro" id="IPR047705">
    <property type="entry name" value="AimR-like"/>
</dbReference>
<name>A0AAC9NCW3_9BACI</name>
<dbReference type="EMBL" id="CP017786">
    <property type="protein sequence ID" value="AOZ89273.1"/>
    <property type="molecule type" value="Genomic_DNA"/>
</dbReference>
<dbReference type="KEGG" id="bxi:BK049_11610"/>
<evidence type="ECO:0000313" key="1">
    <source>
        <dbReference type="EMBL" id="AOZ89273.1"/>
    </source>
</evidence>
<sequence length="366" mass="43718">MNILTVKNMRAYLQQILRSSGTNQKVIAKQIGISDSYFSKFINGKEIAFWMARKIIQTIDKSNEATLLKLYVSQGIKKSNYAAALEYFYSKQEYNFVEELISLNGDRGPYFLELSNVYRFVLDSRFTYEKLESIERLKQIKTEHIESQIVLEFIHMYTYFLNRNFEITLYRIELIKKLIEQLNDPFLQISFQARIDEVLANIYLKQNKNIKKARIVAKKILARDYSENHNMTAYHTLGLSYFLESYDESLHYYKKMLTLMEKYNDRDSDLVENKMEIAILQYYWGKEIESAYNVNEFTQSLITNEGLVRFYNDPNLRKYAMFLDGMKEKSEKKLLLSIHYFEKDYEKFRATFPKKELMKLDFAYTL</sequence>
<reference evidence="1 2" key="1">
    <citation type="submission" date="2016-10" db="EMBL/GenBank/DDBJ databases">
        <title>Whole genome sequence of hyper active fibrinolysis bacterium Bacillus pumilus strain VV3 isolated from fermented rice.</title>
        <authorList>
            <person name="Mariadas V.A."/>
            <person name="Vijayaraghavan P."/>
            <person name="Dhandapani V."/>
        </authorList>
    </citation>
    <scope>NUCLEOTIDE SEQUENCE [LARGE SCALE GENOMIC DNA]</scope>
    <source>
        <strain evidence="1 2">VV3</strain>
    </source>
</reference>
<gene>
    <name evidence="1" type="ORF">BK049_11610</name>
</gene>
<proteinExistence type="predicted"/>
<dbReference type="RefSeq" id="WP_071168553.1">
    <property type="nucleotide sequence ID" value="NZ_CP017786.1"/>
</dbReference>
<organism evidence="1 2">
    <name type="scientific">Bacillus xiamenensis</name>
    <dbReference type="NCBI Taxonomy" id="1178537"/>
    <lineage>
        <taxon>Bacteria</taxon>
        <taxon>Bacillati</taxon>
        <taxon>Bacillota</taxon>
        <taxon>Bacilli</taxon>
        <taxon>Bacillales</taxon>
        <taxon>Bacillaceae</taxon>
        <taxon>Bacillus</taxon>
    </lineage>
</organism>
<dbReference type="NCBIfam" id="NF038310">
    <property type="entry name" value="lysogeny_AimR"/>
    <property type="match status" value="1"/>
</dbReference>
<dbReference type="Proteomes" id="UP000177709">
    <property type="component" value="Chromosome"/>
</dbReference>
<dbReference type="AlphaFoldDB" id="A0AAC9NCW3"/>
<dbReference type="GO" id="GO:0003677">
    <property type="term" value="F:DNA binding"/>
    <property type="evidence" value="ECO:0007669"/>
    <property type="project" value="InterPro"/>
</dbReference>
<protein>
    <submittedName>
        <fullName evidence="1">Uncharacterized protein</fullName>
    </submittedName>
</protein>
<accession>A0AAC9NCW3</accession>
<evidence type="ECO:0000313" key="2">
    <source>
        <dbReference type="Proteomes" id="UP000177709"/>
    </source>
</evidence>
<dbReference type="SUPFAM" id="SSF47413">
    <property type="entry name" value="lambda repressor-like DNA-binding domains"/>
    <property type="match status" value="1"/>
</dbReference>